<reference evidence="6 7" key="1">
    <citation type="submission" date="2020-07" db="EMBL/GenBank/DDBJ databases">
        <title>Genomic Encyclopedia of Type Strains, Phase IV (KMG-V): Genome sequencing to study the core and pangenomes of soil and plant-associated prokaryotes.</title>
        <authorList>
            <person name="Whitman W."/>
        </authorList>
    </citation>
    <scope>NUCLEOTIDE SEQUENCE [LARGE SCALE GENOMIC DNA]</scope>
    <source>
        <strain evidence="6 7">SAS40</strain>
    </source>
</reference>
<organism evidence="6 7">
    <name type="scientific">Pigmentiphaga litoralis</name>
    <dbReference type="NCBI Taxonomy" id="516702"/>
    <lineage>
        <taxon>Bacteria</taxon>
        <taxon>Pseudomonadati</taxon>
        <taxon>Pseudomonadota</taxon>
        <taxon>Betaproteobacteria</taxon>
        <taxon>Burkholderiales</taxon>
        <taxon>Alcaligenaceae</taxon>
        <taxon>Pigmentiphaga</taxon>
    </lineage>
</organism>
<dbReference type="RefSeq" id="WP_179584223.1">
    <property type="nucleotide sequence ID" value="NZ_JACBYR010000001.1"/>
</dbReference>
<dbReference type="GO" id="GO:0003700">
    <property type="term" value="F:DNA-binding transcription factor activity"/>
    <property type="evidence" value="ECO:0007669"/>
    <property type="project" value="InterPro"/>
</dbReference>
<dbReference type="SUPFAM" id="SSF53850">
    <property type="entry name" value="Periplasmic binding protein-like II"/>
    <property type="match status" value="1"/>
</dbReference>
<sequence length="301" mass="33114">MRATLSAALRDVSLAQLRYFLCVVDTGSFQAAAIRMCRSQPALSLAIKQLEDRLGHQLFETGNRSTLTPYGQYCLPLIRELLGRHDTVLDTLERYARSETGTLSLGTITAFATNWLPALVAQYSERHPGIALRLLDDNSINVTRMVLSGELDFGVTAGGAADKRLMFEPLVTDVFGLVCRHDHPLAARRQLRWSELGALPLIGTTAHAGLASTDEAEPLRRCSIYASNMISLLSMIDHGVGVTVLARLGLPPWMDKLVFVPLTRPKVERTLGILRLADRSLSPAAESMRQLMKTYAKGAWT</sequence>
<comment type="caution">
    <text evidence="6">The sequence shown here is derived from an EMBL/GenBank/DDBJ whole genome shotgun (WGS) entry which is preliminary data.</text>
</comment>
<proteinExistence type="inferred from homology"/>
<dbReference type="Gene3D" id="1.10.10.10">
    <property type="entry name" value="Winged helix-like DNA-binding domain superfamily/Winged helix DNA-binding domain"/>
    <property type="match status" value="1"/>
</dbReference>
<dbReference type="Pfam" id="PF00126">
    <property type="entry name" value="HTH_1"/>
    <property type="match status" value="1"/>
</dbReference>
<dbReference type="SUPFAM" id="SSF46785">
    <property type="entry name" value="Winged helix' DNA-binding domain"/>
    <property type="match status" value="1"/>
</dbReference>
<accession>A0A7Y9IRX4</accession>
<evidence type="ECO:0000256" key="4">
    <source>
        <dbReference type="ARBA" id="ARBA00023163"/>
    </source>
</evidence>
<evidence type="ECO:0000313" key="7">
    <source>
        <dbReference type="Proteomes" id="UP000542125"/>
    </source>
</evidence>
<protein>
    <submittedName>
        <fullName evidence="6">DNA-binding transcriptional LysR family regulator</fullName>
    </submittedName>
</protein>
<keyword evidence="4" id="KW-0804">Transcription</keyword>
<dbReference type="InterPro" id="IPR050950">
    <property type="entry name" value="HTH-type_LysR_regulators"/>
</dbReference>
<evidence type="ECO:0000256" key="1">
    <source>
        <dbReference type="ARBA" id="ARBA00009437"/>
    </source>
</evidence>
<evidence type="ECO:0000259" key="5">
    <source>
        <dbReference type="PROSITE" id="PS50931"/>
    </source>
</evidence>
<feature type="domain" description="HTH lysR-type" evidence="5">
    <location>
        <begin position="12"/>
        <end position="68"/>
    </location>
</feature>
<evidence type="ECO:0000256" key="2">
    <source>
        <dbReference type="ARBA" id="ARBA00023015"/>
    </source>
</evidence>
<dbReference type="Pfam" id="PF03466">
    <property type="entry name" value="LysR_substrate"/>
    <property type="match status" value="1"/>
</dbReference>
<dbReference type="Proteomes" id="UP000542125">
    <property type="component" value="Unassembled WGS sequence"/>
</dbReference>
<dbReference type="PROSITE" id="PS50931">
    <property type="entry name" value="HTH_LYSR"/>
    <property type="match status" value="1"/>
</dbReference>
<comment type="similarity">
    <text evidence="1">Belongs to the LysR transcriptional regulatory family.</text>
</comment>
<dbReference type="PANTHER" id="PTHR30419">
    <property type="entry name" value="HTH-TYPE TRANSCRIPTIONAL REGULATOR YBHD"/>
    <property type="match status" value="1"/>
</dbReference>
<dbReference type="PANTHER" id="PTHR30419:SF8">
    <property type="entry name" value="NITROGEN ASSIMILATION TRANSCRIPTIONAL ACTIVATOR-RELATED"/>
    <property type="match status" value="1"/>
</dbReference>
<dbReference type="GO" id="GO:0003677">
    <property type="term" value="F:DNA binding"/>
    <property type="evidence" value="ECO:0007669"/>
    <property type="project" value="UniProtKB-KW"/>
</dbReference>
<dbReference type="InterPro" id="IPR005119">
    <property type="entry name" value="LysR_subst-bd"/>
</dbReference>
<dbReference type="PRINTS" id="PR00039">
    <property type="entry name" value="HTHLYSR"/>
</dbReference>
<dbReference type="CDD" id="cd08440">
    <property type="entry name" value="PBP2_LTTR_like_4"/>
    <property type="match status" value="1"/>
</dbReference>
<keyword evidence="7" id="KW-1185">Reference proteome</keyword>
<dbReference type="InterPro" id="IPR000847">
    <property type="entry name" value="LysR_HTH_N"/>
</dbReference>
<keyword evidence="2" id="KW-0805">Transcription regulation</keyword>
<dbReference type="EMBL" id="JACBYR010000001">
    <property type="protein sequence ID" value="NYE81873.1"/>
    <property type="molecule type" value="Genomic_DNA"/>
</dbReference>
<evidence type="ECO:0000313" key="6">
    <source>
        <dbReference type="EMBL" id="NYE81873.1"/>
    </source>
</evidence>
<dbReference type="AlphaFoldDB" id="A0A7Y9IRX4"/>
<dbReference type="InterPro" id="IPR036388">
    <property type="entry name" value="WH-like_DNA-bd_sf"/>
</dbReference>
<evidence type="ECO:0000256" key="3">
    <source>
        <dbReference type="ARBA" id="ARBA00023125"/>
    </source>
</evidence>
<dbReference type="GO" id="GO:0005829">
    <property type="term" value="C:cytosol"/>
    <property type="evidence" value="ECO:0007669"/>
    <property type="project" value="TreeGrafter"/>
</dbReference>
<dbReference type="Gene3D" id="3.40.190.290">
    <property type="match status" value="1"/>
</dbReference>
<keyword evidence="3 6" id="KW-0238">DNA-binding</keyword>
<name>A0A7Y9IRX4_9BURK</name>
<dbReference type="InterPro" id="IPR036390">
    <property type="entry name" value="WH_DNA-bd_sf"/>
</dbReference>
<gene>
    <name evidence="6" type="ORF">FHW18_001144</name>
</gene>